<feature type="compositionally biased region" description="Low complexity" evidence="5">
    <location>
        <begin position="361"/>
        <end position="405"/>
    </location>
</feature>
<reference evidence="8" key="1">
    <citation type="submission" date="2017-02" db="UniProtKB">
        <authorList>
            <consortium name="WormBaseParasite"/>
        </authorList>
    </citation>
    <scope>IDENTIFICATION</scope>
</reference>
<dbReference type="PROSITE" id="PS50039">
    <property type="entry name" value="FORK_HEAD_3"/>
    <property type="match status" value="1"/>
</dbReference>
<evidence type="ECO:0000259" key="6">
    <source>
        <dbReference type="PROSITE" id="PS50039"/>
    </source>
</evidence>
<dbReference type="STRING" id="451379.A0A0N5AJC6"/>
<keyword evidence="7" id="KW-1185">Reference proteome</keyword>
<dbReference type="InterPro" id="IPR018122">
    <property type="entry name" value="TF_fork_head_CS_1"/>
</dbReference>
<protein>
    <submittedName>
        <fullName evidence="8">Fork-head domain-containing protein</fullName>
    </submittedName>
</protein>
<feature type="DNA-binding region" description="Fork-head" evidence="4">
    <location>
        <begin position="166"/>
        <end position="263"/>
    </location>
</feature>
<feature type="domain" description="Fork-head" evidence="6">
    <location>
        <begin position="166"/>
        <end position="263"/>
    </location>
</feature>
<feature type="region of interest" description="Disordered" evidence="5">
    <location>
        <begin position="108"/>
        <end position="139"/>
    </location>
</feature>
<dbReference type="InterPro" id="IPR036388">
    <property type="entry name" value="WH-like_DNA-bd_sf"/>
</dbReference>
<dbReference type="InterPro" id="IPR001766">
    <property type="entry name" value="Fork_head_dom"/>
</dbReference>
<feature type="compositionally biased region" description="Polar residues" evidence="5">
    <location>
        <begin position="406"/>
        <end position="418"/>
    </location>
</feature>
<dbReference type="InterPro" id="IPR050211">
    <property type="entry name" value="FOX_domain-containing"/>
</dbReference>
<dbReference type="PROSITE" id="PS00657">
    <property type="entry name" value="FORK_HEAD_1"/>
    <property type="match status" value="1"/>
</dbReference>
<name>A0A0N5AJC6_9BILA</name>
<dbReference type="InterPro" id="IPR030456">
    <property type="entry name" value="TF_fork_head_CS_2"/>
</dbReference>
<dbReference type="GO" id="GO:0000981">
    <property type="term" value="F:DNA-binding transcription factor activity, RNA polymerase II-specific"/>
    <property type="evidence" value="ECO:0007669"/>
    <property type="project" value="TreeGrafter"/>
</dbReference>
<dbReference type="Pfam" id="PF00250">
    <property type="entry name" value="Forkhead"/>
    <property type="match status" value="1"/>
</dbReference>
<dbReference type="PANTHER" id="PTHR11829">
    <property type="entry name" value="FORKHEAD BOX PROTEIN"/>
    <property type="match status" value="1"/>
</dbReference>
<feature type="compositionally biased region" description="Low complexity" evidence="5">
    <location>
        <begin position="315"/>
        <end position="347"/>
    </location>
</feature>
<keyword evidence="3 4" id="KW-0539">Nucleus</keyword>
<feature type="region of interest" description="Disordered" evidence="5">
    <location>
        <begin position="265"/>
        <end position="418"/>
    </location>
</feature>
<sequence length="511" mass="55920">MNLMLNGTGGLAAASAVSAATLDSSALYQAQSATISQGMTAQDYAVVPTYSSALAYNQYPYQTSSSLTANGTLNPYYTSNYMNPNNQLRSSDAVSAYNSFGVTGGISPIGNSSRNSSNANTSTVGSSSSSSQISPNCRTGRVSFNEQTQNELAQMRNYNGKIGTAKPPFSYISLITMAIQRSESRMLTLSEIYQFIMDNYAYYRQNQQRSAGWQNSIRHSLSFNDCFVKVPRTPDKPGKGSFWTLHEDCGNMFENGCYLRRQKRFKIGEGKPRSKKNSHRSSSNSTTTSTQQVKEENQSDYDSKNLLSSNEMKMSPSSQQTSQATPQPAQSQQQQQPQPQQQQQQPPTVCSPTSEPETHGTLSEQQQTTLQRQQQTTLSSSSTDHPQQQQQQQQQQQAMQTTQMQLSVTSSMPTTAANSQPTSVISAVGSVPMPYGSQYPAFGLYSNSGFGDLSQTTLPGLNSGFRIGNLIDNCSNVYNSMYGAQPTTNLAEYPYQQTLYSSNNPNSLPNL</sequence>
<feature type="compositionally biased region" description="Basic and acidic residues" evidence="5">
    <location>
        <begin position="293"/>
        <end position="303"/>
    </location>
</feature>
<evidence type="ECO:0000256" key="5">
    <source>
        <dbReference type="SAM" id="MobiDB-lite"/>
    </source>
</evidence>
<dbReference type="PANTHER" id="PTHR11829:SF380">
    <property type="entry name" value="PROTEIN FORK HEAD"/>
    <property type="match status" value="1"/>
</dbReference>
<dbReference type="FunFam" id="1.10.10.10:FF:000042">
    <property type="entry name" value="hepatocyte nuclear factor 3-beta"/>
    <property type="match status" value="1"/>
</dbReference>
<organism evidence="7 8">
    <name type="scientific">Syphacia muris</name>
    <dbReference type="NCBI Taxonomy" id="451379"/>
    <lineage>
        <taxon>Eukaryota</taxon>
        <taxon>Metazoa</taxon>
        <taxon>Ecdysozoa</taxon>
        <taxon>Nematoda</taxon>
        <taxon>Chromadorea</taxon>
        <taxon>Rhabditida</taxon>
        <taxon>Spirurina</taxon>
        <taxon>Oxyuridomorpha</taxon>
        <taxon>Oxyuroidea</taxon>
        <taxon>Oxyuridae</taxon>
        <taxon>Syphacia</taxon>
    </lineage>
</organism>
<evidence type="ECO:0000256" key="3">
    <source>
        <dbReference type="ARBA" id="ARBA00023242"/>
    </source>
</evidence>
<dbReference type="Gene3D" id="1.10.10.10">
    <property type="entry name" value="Winged helix-like DNA-binding domain superfamily/Winged helix DNA-binding domain"/>
    <property type="match status" value="1"/>
</dbReference>
<feature type="compositionally biased region" description="Low complexity" evidence="5">
    <location>
        <begin position="280"/>
        <end position="290"/>
    </location>
</feature>
<dbReference type="SMART" id="SM00339">
    <property type="entry name" value="FH"/>
    <property type="match status" value="1"/>
</dbReference>
<dbReference type="GO" id="GO:0000978">
    <property type="term" value="F:RNA polymerase II cis-regulatory region sequence-specific DNA binding"/>
    <property type="evidence" value="ECO:0007669"/>
    <property type="project" value="TreeGrafter"/>
</dbReference>
<dbReference type="PRINTS" id="PR00053">
    <property type="entry name" value="FORKHEAD"/>
</dbReference>
<evidence type="ECO:0000313" key="7">
    <source>
        <dbReference type="Proteomes" id="UP000046393"/>
    </source>
</evidence>
<accession>A0A0N5AJC6</accession>
<dbReference type="PROSITE" id="PS00658">
    <property type="entry name" value="FORK_HEAD_2"/>
    <property type="match status" value="1"/>
</dbReference>
<dbReference type="Proteomes" id="UP000046393">
    <property type="component" value="Unplaced"/>
</dbReference>
<dbReference type="GO" id="GO:0009653">
    <property type="term" value="P:anatomical structure morphogenesis"/>
    <property type="evidence" value="ECO:0007669"/>
    <property type="project" value="TreeGrafter"/>
</dbReference>
<dbReference type="GO" id="GO:0030154">
    <property type="term" value="P:cell differentiation"/>
    <property type="evidence" value="ECO:0007669"/>
    <property type="project" value="TreeGrafter"/>
</dbReference>
<evidence type="ECO:0000313" key="8">
    <source>
        <dbReference type="WBParaSite" id="SMUV_0000456201-mRNA-1"/>
    </source>
</evidence>
<dbReference type="GO" id="GO:0005634">
    <property type="term" value="C:nucleus"/>
    <property type="evidence" value="ECO:0007669"/>
    <property type="project" value="UniProtKB-SubCell"/>
</dbReference>
<dbReference type="SUPFAM" id="SSF46785">
    <property type="entry name" value="Winged helix' DNA-binding domain"/>
    <property type="match status" value="1"/>
</dbReference>
<evidence type="ECO:0000256" key="1">
    <source>
        <dbReference type="ARBA" id="ARBA00004123"/>
    </source>
</evidence>
<keyword evidence="2 4" id="KW-0238">DNA-binding</keyword>
<dbReference type="WBParaSite" id="SMUV_0000456201-mRNA-1">
    <property type="protein sequence ID" value="SMUV_0000456201-mRNA-1"/>
    <property type="gene ID" value="SMUV_0000456201"/>
</dbReference>
<evidence type="ECO:0000256" key="2">
    <source>
        <dbReference type="ARBA" id="ARBA00023125"/>
    </source>
</evidence>
<evidence type="ECO:0000256" key="4">
    <source>
        <dbReference type="PROSITE-ProRule" id="PRU00089"/>
    </source>
</evidence>
<dbReference type="InterPro" id="IPR036390">
    <property type="entry name" value="WH_DNA-bd_sf"/>
</dbReference>
<feature type="compositionally biased region" description="Low complexity" evidence="5">
    <location>
        <begin position="111"/>
        <end position="136"/>
    </location>
</feature>
<comment type="subcellular location">
    <subcellularLocation>
        <location evidence="1 4">Nucleus</location>
    </subcellularLocation>
</comment>
<proteinExistence type="predicted"/>
<dbReference type="AlphaFoldDB" id="A0A0N5AJC6"/>